<dbReference type="Proteomes" id="UP000518266">
    <property type="component" value="Unassembled WGS sequence"/>
</dbReference>
<dbReference type="GO" id="GO:0004842">
    <property type="term" value="F:ubiquitin-protein transferase activity"/>
    <property type="evidence" value="ECO:0007669"/>
    <property type="project" value="InterPro"/>
</dbReference>
<dbReference type="OrthoDB" id="8940977at2759"/>
<reference evidence="1 2" key="1">
    <citation type="submission" date="2020-03" db="EMBL/GenBank/DDBJ databases">
        <title>Dissostichus mawsoni Genome sequencing and assembly.</title>
        <authorList>
            <person name="Park H."/>
        </authorList>
    </citation>
    <scope>NUCLEOTIDE SEQUENCE [LARGE SCALE GENOMIC DNA]</scope>
    <source>
        <strain evidence="1">DM0001</strain>
        <tissue evidence="1">Muscle</tissue>
    </source>
</reference>
<dbReference type="SUPFAM" id="SSF56204">
    <property type="entry name" value="Hect, E3 ligase catalytic domain"/>
    <property type="match status" value="1"/>
</dbReference>
<dbReference type="Gene3D" id="3.90.1750.10">
    <property type="entry name" value="Hect, E3 ligase catalytic domains"/>
    <property type="match status" value="1"/>
</dbReference>
<organism evidence="1 2">
    <name type="scientific">Dissostichus mawsoni</name>
    <name type="common">Antarctic cod</name>
    <dbReference type="NCBI Taxonomy" id="36200"/>
    <lineage>
        <taxon>Eukaryota</taxon>
        <taxon>Metazoa</taxon>
        <taxon>Chordata</taxon>
        <taxon>Craniata</taxon>
        <taxon>Vertebrata</taxon>
        <taxon>Euteleostomi</taxon>
        <taxon>Actinopterygii</taxon>
        <taxon>Neopterygii</taxon>
        <taxon>Teleostei</taxon>
        <taxon>Neoteleostei</taxon>
        <taxon>Acanthomorphata</taxon>
        <taxon>Eupercaria</taxon>
        <taxon>Perciformes</taxon>
        <taxon>Notothenioidei</taxon>
        <taxon>Nototheniidae</taxon>
        <taxon>Dissostichus</taxon>
    </lineage>
</organism>
<evidence type="ECO:0000313" key="2">
    <source>
        <dbReference type="Proteomes" id="UP000518266"/>
    </source>
</evidence>
<dbReference type="EMBL" id="JAAKFY010000023">
    <property type="protein sequence ID" value="KAF3836735.1"/>
    <property type="molecule type" value="Genomic_DNA"/>
</dbReference>
<sequence>MMRAGLGKRCALIPEDADHTWKTVADPQRATEVFRRNLLGQREEMAPLRLSVDIREDVDKQEMAIISFYRSRQTKWSRPLRWTLEGDVATGDGVTRHLFSLIMKNLQHGFHINFGNSNTTLLFEGQQDHLIPCTSQILAESDLFLMAGRMMGHSFIHGGPCLSGLCPAVIHVLLGVNMDTATIQLEDIADLDIRQTVGPTVLDHIEWPLELSSDDEGSTLWLSKVRLQSIFATSPKQLRQLVTFWVGWDVPMKGMQMHVELLRHHVLERLYTRLQQALQQRPLDIDFLEFLCTQEMVFINTITSQIEIPQEITDVLAELSCLLWSYRESQQQPITALTQQSENLVGRPRLEMSEHYLVYLLEMGMPAVTANVRCVKSNTVQTDE</sequence>
<keyword evidence="2" id="KW-1185">Reference proteome</keyword>
<proteinExistence type="predicted"/>
<comment type="caution">
    <text evidence="1">The sequence shown here is derived from an EMBL/GenBank/DDBJ whole genome shotgun (WGS) entry which is preliminary data.</text>
</comment>
<gene>
    <name evidence="1" type="ORF">F7725_004199</name>
</gene>
<evidence type="ECO:0000313" key="1">
    <source>
        <dbReference type="EMBL" id="KAF3836735.1"/>
    </source>
</evidence>
<name>A0A7J5XI16_DISMA</name>
<dbReference type="AlphaFoldDB" id="A0A7J5XI16"/>
<protein>
    <submittedName>
        <fullName evidence="1">Uncharacterized protein</fullName>
    </submittedName>
</protein>
<accession>A0A7J5XI16</accession>
<dbReference type="InterPro" id="IPR035983">
    <property type="entry name" value="Hect_E3_ubiquitin_ligase"/>
</dbReference>